<protein>
    <recommendedName>
        <fullName evidence="4">C2H2-type domain-containing protein</fullName>
    </recommendedName>
</protein>
<sequence>MSRPYCPKTFPGPSHQINDHVREAENSAEPMSLSPRADSTRPPRTVRNQLEARATSKKYLKTAVLLAPKGESVKKRGAVSFRLLRMKKESAAVLRWLRVWRRILRVFCFTSIVCVFKVV</sequence>
<evidence type="ECO:0008006" key="4">
    <source>
        <dbReference type="Google" id="ProtNLM"/>
    </source>
</evidence>
<comment type="caution">
    <text evidence="2">The sequence shown here is derived from an EMBL/GenBank/DDBJ whole genome shotgun (WGS) entry which is preliminary data.</text>
</comment>
<accession>A0AAV4BDA8</accession>
<feature type="region of interest" description="Disordered" evidence="1">
    <location>
        <begin position="24"/>
        <end position="45"/>
    </location>
</feature>
<dbReference type="EMBL" id="BLXT01005252">
    <property type="protein sequence ID" value="GFO21341.1"/>
    <property type="molecule type" value="Genomic_DNA"/>
</dbReference>
<gene>
    <name evidence="2" type="ORF">PoB_004784600</name>
</gene>
<evidence type="ECO:0000256" key="1">
    <source>
        <dbReference type="SAM" id="MobiDB-lite"/>
    </source>
</evidence>
<name>A0AAV4BDA8_9GAST</name>
<organism evidence="2 3">
    <name type="scientific">Plakobranchus ocellatus</name>
    <dbReference type="NCBI Taxonomy" id="259542"/>
    <lineage>
        <taxon>Eukaryota</taxon>
        <taxon>Metazoa</taxon>
        <taxon>Spiralia</taxon>
        <taxon>Lophotrochozoa</taxon>
        <taxon>Mollusca</taxon>
        <taxon>Gastropoda</taxon>
        <taxon>Heterobranchia</taxon>
        <taxon>Euthyneura</taxon>
        <taxon>Panpulmonata</taxon>
        <taxon>Sacoglossa</taxon>
        <taxon>Placobranchoidea</taxon>
        <taxon>Plakobranchidae</taxon>
        <taxon>Plakobranchus</taxon>
    </lineage>
</organism>
<dbReference type="Proteomes" id="UP000735302">
    <property type="component" value="Unassembled WGS sequence"/>
</dbReference>
<reference evidence="2 3" key="1">
    <citation type="journal article" date="2021" name="Elife">
        <title>Chloroplast acquisition without the gene transfer in kleptoplastic sea slugs, Plakobranchus ocellatus.</title>
        <authorList>
            <person name="Maeda T."/>
            <person name="Takahashi S."/>
            <person name="Yoshida T."/>
            <person name="Shimamura S."/>
            <person name="Takaki Y."/>
            <person name="Nagai Y."/>
            <person name="Toyoda A."/>
            <person name="Suzuki Y."/>
            <person name="Arimoto A."/>
            <person name="Ishii H."/>
            <person name="Satoh N."/>
            <person name="Nishiyama T."/>
            <person name="Hasebe M."/>
            <person name="Maruyama T."/>
            <person name="Minagawa J."/>
            <person name="Obokata J."/>
            <person name="Shigenobu S."/>
        </authorList>
    </citation>
    <scope>NUCLEOTIDE SEQUENCE [LARGE SCALE GENOMIC DNA]</scope>
</reference>
<dbReference type="AlphaFoldDB" id="A0AAV4BDA8"/>
<evidence type="ECO:0000313" key="2">
    <source>
        <dbReference type="EMBL" id="GFO21341.1"/>
    </source>
</evidence>
<proteinExistence type="predicted"/>
<keyword evidence="3" id="KW-1185">Reference proteome</keyword>
<evidence type="ECO:0000313" key="3">
    <source>
        <dbReference type="Proteomes" id="UP000735302"/>
    </source>
</evidence>